<dbReference type="InterPro" id="IPR029056">
    <property type="entry name" value="Ribokinase-like"/>
</dbReference>
<dbReference type="GO" id="GO:0005524">
    <property type="term" value="F:ATP binding"/>
    <property type="evidence" value="ECO:0007669"/>
    <property type="project" value="UniProtKB-UniRule"/>
</dbReference>
<dbReference type="Proteomes" id="UP000290189">
    <property type="component" value="Unassembled WGS sequence"/>
</dbReference>
<feature type="binding site" evidence="12">
    <location>
        <position position="295"/>
    </location>
    <ligand>
        <name>K(+)</name>
        <dbReference type="ChEBI" id="CHEBI:29103"/>
    </ligand>
</feature>
<feature type="binding site" evidence="12">
    <location>
        <position position="252"/>
    </location>
    <ligand>
        <name>K(+)</name>
        <dbReference type="ChEBI" id="CHEBI:29103"/>
    </ligand>
</feature>
<evidence type="ECO:0000256" key="8">
    <source>
        <dbReference type="ARBA" id="ARBA00022840"/>
    </source>
</evidence>
<dbReference type="CDD" id="cd01174">
    <property type="entry name" value="ribokinase"/>
    <property type="match status" value="1"/>
</dbReference>
<comment type="similarity">
    <text evidence="1">Belongs to the carbohydrate kinase pfkB family.</text>
</comment>
<proteinExistence type="inferred from homology"/>
<evidence type="ECO:0000313" key="16">
    <source>
        <dbReference type="Proteomes" id="UP000039324"/>
    </source>
</evidence>
<dbReference type="Pfam" id="PF00294">
    <property type="entry name" value="PfkB"/>
    <property type="match status" value="1"/>
</dbReference>
<keyword evidence="16" id="KW-1185">Reference proteome</keyword>
<keyword evidence="9 12" id="KW-0460">Magnesium</keyword>
<dbReference type="SUPFAM" id="SSF53613">
    <property type="entry name" value="Ribokinase-like"/>
    <property type="match status" value="1"/>
</dbReference>
<comment type="catalytic activity">
    <reaction evidence="12">
        <text>D-ribose + ATP = D-ribose 5-phosphate + ADP + H(+)</text>
        <dbReference type="Rhea" id="RHEA:13697"/>
        <dbReference type="ChEBI" id="CHEBI:15378"/>
        <dbReference type="ChEBI" id="CHEBI:30616"/>
        <dbReference type="ChEBI" id="CHEBI:47013"/>
        <dbReference type="ChEBI" id="CHEBI:78346"/>
        <dbReference type="ChEBI" id="CHEBI:456216"/>
        <dbReference type="EC" id="2.7.1.15"/>
    </reaction>
</comment>
<reference evidence="14 16" key="1">
    <citation type="submission" date="2015-02" db="EMBL/GenBank/DDBJ databases">
        <authorList>
            <person name="Chooi Y.-H."/>
        </authorList>
    </citation>
    <scope>NUCLEOTIDE SEQUENCE [LARGE SCALE GENOMIC DNA]</scope>
    <source>
        <strain evidence="14">E3</strain>
    </source>
</reference>
<protein>
    <recommendedName>
        <fullName evidence="3 12">Ribokinase</fullName>
        <shortName evidence="12">RK</shortName>
        <ecNumber evidence="2 12">2.7.1.15</ecNumber>
    </recommendedName>
</protein>
<dbReference type="InterPro" id="IPR011877">
    <property type="entry name" value="Ribokinase"/>
</dbReference>
<keyword evidence="11 12" id="KW-0119">Carbohydrate metabolism</keyword>
<dbReference type="OMA" id="TFCGYFA"/>
<feature type="binding site" evidence="12">
    <location>
        <begin position="221"/>
        <end position="226"/>
    </location>
    <ligand>
        <name>ATP</name>
        <dbReference type="ChEBI" id="CHEBI:30616"/>
    </ligand>
</feature>
<evidence type="ECO:0000256" key="5">
    <source>
        <dbReference type="ARBA" id="ARBA00022723"/>
    </source>
</evidence>
<dbReference type="STRING" id="37360.A0A0G4IJB6"/>
<keyword evidence="15" id="KW-0496">Mitochondrion</keyword>
<keyword evidence="12" id="KW-0539">Nucleus</keyword>
<dbReference type="EC" id="2.7.1.15" evidence="2 12"/>
<keyword evidence="4 12" id="KW-0808">Transferase</keyword>
<dbReference type="PANTHER" id="PTHR10584">
    <property type="entry name" value="SUGAR KINASE"/>
    <property type="match status" value="1"/>
</dbReference>
<comment type="function">
    <text evidence="12">Catalyzes the phosphorylation of ribose at O-5 in a reaction requiring ATP and magnesium. The resulting D-ribose-5-phosphate can then be used either for sythesis of nucleotides, histidine, and tryptophan, or as a component of the pentose phosphate pathway.</text>
</comment>
<dbReference type="Proteomes" id="UP000039324">
    <property type="component" value="Unassembled WGS sequence"/>
</dbReference>
<evidence type="ECO:0000256" key="3">
    <source>
        <dbReference type="ARBA" id="ARBA00016943"/>
    </source>
</evidence>
<dbReference type="InterPro" id="IPR011611">
    <property type="entry name" value="PfkB_dom"/>
</dbReference>
<evidence type="ECO:0000256" key="1">
    <source>
        <dbReference type="ARBA" id="ARBA00005380"/>
    </source>
</evidence>
<feature type="binding site" evidence="12">
    <location>
        <begin position="38"/>
        <end position="42"/>
    </location>
    <ligand>
        <name>substrate</name>
    </ligand>
</feature>
<dbReference type="UniPathway" id="UPA00916">
    <property type="reaction ID" value="UER00889"/>
</dbReference>
<comment type="caution">
    <text evidence="12">Lacks conserved residue(s) required for the propagation of feature annotation.</text>
</comment>
<keyword evidence="12" id="KW-0963">Cytoplasm</keyword>
<comment type="similarity">
    <text evidence="12">Belongs to the carbohydrate kinase PfkB family. Ribokinase subfamily.</text>
</comment>
<comment type="activity regulation">
    <text evidence="12">Activated by a monovalent cation that binds near, but not in, the active site. The most likely occupant of the site in vivo is potassium. Ion binding induces a conformational change that may alter substrate affinity.</text>
</comment>
<evidence type="ECO:0000256" key="6">
    <source>
        <dbReference type="ARBA" id="ARBA00022741"/>
    </source>
</evidence>
<dbReference type="AlphaFoldDB" id="A0A0G4IJB6"/>
<dbReference type="GO" id="GO:0046872">
    <property type="term" value="F:metal ion binding"/>
    <property type="evidence" value="ECO:0007669"/>
    <property type="project" value="UniProtKB-KW"/>
</dbReference>
<name>A0A0G4IJB6_PLABS</name>
<evidence type="ECO:0000256" key="12">
    <source>
        <dbReference type="HAMAP-Rule" id="MF_03215"/>
    </source>
</evidence>
<feature type="binding site" evidence="12">
    <location>
        <begin position="255"/>
        <end position="256"/>
    </location>
    <ligand>
        <name>ATP</name>
        <dbReference type="ChEBI" id="CHEBI:30616"/>
    </ligand>
</feature>
<evidence type="ECO:0000313" key="17">
    <source>
        <dbReference type="Proteomes" id="UP000290189"/>
    </source>
</evidence>
<comment type="subunit">
    <text evidence="12">Homodimer.</text>
</comment>
<evidence type="ECO:0000313" key="14">
    <source>
        <dbReference type="EMBL" id="CEO95170.1"/>
    </source>
</evidence>
<feature type="binding site" evidence="12">
    <location>
        <position position="289"/>
    </location>
    <ligand>
        <name>K(+)</name>
        <dbReference type="ChEBI" id="CHEBI:29103"/>
    </ligand>
</feature>
<dbReference type="Gene3D" id="3.40.1190.20">
    <property type="match status" value="1"/>
</dbReference>
<keyword evidence="5 12" id="KW-0479">Metal-binding</keyword>
<dbReference type="OrthoDB" id="415590at2759"/>
<reference evidence="15 17" key="2">
    <citation type="submission" date="2018-03" db="EMBL/GenBank/DDBJ databases">
        <authorList>
            <person name="Fogelqvist J."/>
        </authorList>
    </citation>
    <scope>NUCLEOTIDE SEQUENCE [LARGE SCALE GENOMIC DNA]</scope>
</reference>
<keyword evidence="7 12" id="KW-0418">Kinase</keyword>
<keyword evidence="8 12" id="KW-0067">ATP-binding</keyword>
<comment type="pathway">
    <text evidence="12">Carbohydrate metabolism; D-ribose degradation; D-ribose 5-phosphate from beta-D-ribopyranose: step 2/2.</text>
</comment>
<geneLocation type="mitochondrion" evidence="15"/>
<feature type="binding site" evidence="12">
    <location>
        <position position="183"/>
    </location>
    <ligand>
        <name>ATP</name>
        <dbReference type="ChEBI" id="CHEBI:30616"/>
    </ligand>
</feature>
<dbReference type="PANTHER" id="PTHR10584:SF166">
    <property type="entry name" value="RIBOKINASE"/>
    <property type="match status" value="1"/>
</dbReference>
<dbReference type="GO" id="GO:0019303">
    <property type="term" value="P:D-ribose catabolic process"/>
    <property type="evidence" value="ECO:0007669"/>
    <property type="project" value="UniProtKB-UniRule"/>
</dbReference>
<feature type="binding site" evidence="12">
    <location>
        <position position="250"/>
    </location>
    <ligand>
        <name>K(+)</name>
        <dbReference type="ChEBI" id="CHEBI:29103"/>
    </ligand>
</feature>
<evidence type="ECO:0000256" key="7">
    <source>
        <dbReference type="ARBA" id="ARBA00022777"/>
    </source>
</evidence>
<dbReference type="GO" id="GO:0005737">
    <property type="term" value="C:cytoplasm"/>
    <property type="evidence" value="ECO:0007669"/>
    <property type="project" value="UniProtKB-SubCell"/>
</dbReference>
<evidence type="ECO:0000256" key="9">
    <source>
        <dbReference type="ARBA" id="ARBA00022842"/>
    </source>
</evidence>
<dbReference type="PROSITE" id="PS00584">
    <property type="entry name" value="PFKB_KINASES_2"/>
    <property type="match status" value="1"/>
</dbReference>
<evidence type="ECO:0000313" key="15">
    <source>
        <dbReference type="EMBL" id="SPQ96383.1"/>
    </source>
</evidence>
<feature type="binding site" evidence="12">
    <location>
        <begin position="10"/>
        <end position="12"/>
    </location>
    <ligand>
        <name>substrate</name>
    </ligand>
</feature>
<evidence type="ECO:0000256" key="4">
    <source>
        <dbReference type="ARBA" id="ARBA00022679"/>
    </source>
</evidence>
<dbReference type="EMBL" id="CDSF01000013">
    <property type="protein sequence ID" value="CEO95170.1"/>
    <property type="molecule type" value="Genomic_DNA"/>
</dbReference>
<keyword evidence="10 12" id="KW-0630">Potassium</keyword>
<evidence type="ECO:0000256" key="11">
    <source>
        <dbReference type="ARBA" id="ARBA00023277"/>
    </source>
</evidence>
<dbReference type="EMBL" id="OVEO01000005">
    <property type="protein sequence ID" value="SPQ96383.1"/>
    <property type="molecule type" value="Genomic_DNA"/>
</dbReference>
<dbReference type="InterPro" id="IPR002173">
    <property type="entry name" value="Carboh/pur_kinase_PfkB_CS"/>
</dbReference>
<dbReference type="HAMAP" id="MF_01987">
    <property type="entry name" value="Ribokinase"/>
    <property type="match status" value="1"/>
</dbReference>
<feature type="binding site" evidence="12">
    <location>
        <position position="291"/>
    </location>
    <ligand>
        <name>K(+)</name>
        <dbReference type="ChEBI" id="CHEBI:29103"/>
    </ligand>
</feature>
<comment type="cofactor">
    <cofactor evidence="12">
        <name>Mg(2+)</name>
        <dbReference type="ChEBI" id="CHEBI:18420"/>
    </cofactor>
    <text evidence="12">Requires a divalent cation, most likely magnesium in vivo, as an electrophilic catalyst to aid phosphoryl group transfer. It is the chelate of the metal and the nucleotide that is the actual substrate.</text>
</comment>
<dbReference type="PRINTS" id="PR00990">
    <property type="entry name" value="RIBOKINASE"/>
</dbReference>
<feature type="domain" description="Carbohydrate kinase PfkB" evidence="13">
    <location>
        <begin position="2"/>
        <end position="298"/>
    </location>
</feature>
<evidence type="ECO:0000256" key="2">
    <source>
        <dbReference type="ARBA" id="ARBA00012035"/>
    </source>
</evidence>
<feature type="binding site" evidence="12">
    <location>
        <position position="138"/>
    </location>
    <ligand>
        <name>substrate</name>
    </ligand>
</feature>
<accession>A0A0G4IJB6</accession>
<feature type="binding site" evidence="12">
    <location>
        <position position="256"/>
    </location>
    <ligand>
        <name>substrate</name>
    </ligand>
</feature>
<dbReference type="InterPro" id="IPR002139">
    <property type="entry name" value="Ribo/fructo_kinase"/>
</dbReference>
<feature type="active site" description="Proton acceptor" evidence="12">
    <location>
        <position position="256"/>
    </location>
</feature>
<keyword evidence="6 12" id="KW-0547">Nucleotide-binding</keyword>
<dbReference type="GO" id="GO:0004747">
    <property type="term" value="F:ribokinase activity"/>
    <property type="evidence" value="ECO:0007669"/>
    <property type="project" value="UniProtKB-UniRule"/>
</dbReference>
<comment type="subcellular location">
    <subcellularLocation>
        <location evidence="12">Cytoplasm</location>
    </subcellularLocation>
    <subcellularLocation>
        <location evidence="12">Nucleus</location>
    </subcellularLocation>
</comment>
<dbReference type="GO" id="GO:0005634">
    <property type="term" value="C:nucleus"/>
    <property type="evidence" value="ECO:0007669"/>
    <property type="project" value="UniProtKB-SubCell"/>
</dbReference>
<feature type="binding site" evidence="12">
    <location>
        <position position="286"/>
    </location>
    <ligand>
        <name>K(+)</name>
        <dbReference type="ChEBI" id="CHEBI:29103"/>
    </ligand>
</feature>
<sequence length="314" mass="32767">MRIVVVGSVNADVFVSVDRLPSVGETIASRESRVLPGGKGANQAIAACRLGADVEFIGCFGDDAFAAMLSSTMTGNGVGISMCSKSDGPSGQALIFSFPSGDNSIVLVGGANRNWPGALSGNACDTIANSDALLLQREIPDWVNIQAARAARSAGVPVILDMGGDSGMPPDELLEDVDIVSPNETELAAMTGLPTTSHADVVAACRSLQTRLRHGLSILVKLGARGSCFFDRRADDPMFQSACRPARLVDTTGAGDTFTAAFAVAHCRRSPIVDCLRFASAAASVCIESLGAIPSLPTLHDTDLRLKRFAERTR</sequence>
<gene>
    <name evidence="14" type="ORF">PBRA_003936</name>
    <name evidence="15" type="ORF">PLBR_LOCUS3598</name>
</gene>
<evidence type="ECO:0000256" key="10">
    <source>
        <dbReference type="ARBA" id="ARBA00022958"/>
    </source>
</evidence>
<evidence type="ECO:0000259" key="13">
    <source>
        <dbReference type="Pfam" id="PF00294"/>
    </source>
</evidence>
<organism evidence="14 16">
    <name type="scientific">Plasmodiophora brassicae</name>
    <name type="common">Clubroot disease agent</name>
    <dbReference type="NCBI Taxonomy" id="37360"/>
    <lineage>
        <taxon>Eukaryota</taxon>
        <taxon>Sar</taxon>
        <taxon>Rhizaria</taxon>
        <taxon>Endomyxa</taxon>
        <taxon>Phytomyxea</taxon>
        <taxon>Plasmodiophorida</taxon>
        <taxon>Plasmodiophoridae</taxon>
        <taxon>Plasmodiophora</taxon>
    </lineage>
</organism>